<comment type="caution">
    <text evidence="2">The sequence shown here is derived from an EMBL/GenBank/DDBJ whole genome shotgun (WGS) entry which is preliminary data.</text>
</comment>
<dbReference type="InterPro" id="IPR005995">
    <property type="entry name" value="Pgm_bpd_ind"/>
</dbReference>
<evidence type="ECO:0000259" key="1">
    <source>
        <dbReference type="Pfam" id="PF01676"/>
    </source>
</evidence>
<dbReference type="SUPFAM" id="SSF53649">
    <property type="entry name" value="Alkaline phosphatase-like"/>
    <property type="match status" value="1"/>
</dbReference>
<dbReference type="PANTHER" id="PTHR31637:SF0">
    <property type="entry name" value="2,3-BISPHOSPHOGLYCERATE-INDEPENDENT PHOSPHOGLYCERATE MUTASE"/>
    <property type="match status" value="1"/>
</dbReference>
<accession>A0ABT1U5G2</accession>
<dbReference type="Gene3D" id="3.40.720.10">
    <property type="entry name" value="Alkaline Phosphatase, subunit A"/>
    <property type="match status" value="1"/>
</dbReference>
<evidence type="ECO:0000313" key="2">
    <source>
        <dbReference type="EMBL" id="MCQ8129040.1"/>
    </source>
</evidence>
<feature type="domain" description="Metalloenzyme" evidence="1">
    <location>
        <begin position="15"/>
        <end position="80"/>
    </location>
</feature>
<dbReference type="PANTHER" id="PTHR31637">
    <property type="entry name" value="2,3-BISPHOSPHOGLYCERATE-INDEPENDENT PHOSPHOGLYCERATE MUTASE"/>
    <property type="match status" value="1"/>
</dbReference>
<dbReference type="InterPro" id="IPR006124">
    <property type="entry name" value="Metalloenzyme"/>
</dbReference>
<protein>
    <submittedName>
        <fullName evidence="2">2,3-bisphosphoglycerate-independent phosphoglycerate mutase</fullName>
    </submittedName>
</protein>
<reference evidence="2 3" key="1">
    <citation type="submission" date="2022-07" db="EMBL/GenBank/DDBJ databases">
        <title>Methylomonas rivi sp. nov., Methylomonas rosea sp. nov., Methylomonas aureus sp. nov. and Methylomonas subterranea sp. nov., four novel methanotrophs isolated from a freshwater creek and the deep terrestrial subsurface.</title>
        <authorList>
            <person name="Abin C."/>
            <person name="Sankaranarayanan K."/>
            <person name="Garner C."/>
            <person name="Sindelar R."/>
            <person name="Kotary K."/>
            <person name="Garner R."/>
            <person name="Barclay S."/>
            <person name="Lawson P."/>
            <person name="Krumholz L."/>
        </authorList>
    </citation>
    <scope>NUCLEOTIDE SEQUENCE [LARGE SCALE GENOMIC DNA]</scope>
    <source>
        <strain evidence="2 3">WSC-6</strain>
    </source>
</reference>
<feature type="non-terminal residue" evidence="2">
    <location>
        <position position="97"/>
    </location>
</feature>
<name>A0ABT1U5G2_9GAMM</name>
<gene>
    <name evidence="2" type="ORF">NP596_11290</name>
</gene>
<dbReference type="Proteomes" id="UP001524586">
    <property type="component" value="Unassembled WGS sequence"/>
</dbReference>
<dbReference type="InterPro" id="IPR017850">
    <property type="entry name" value="Alkaline_phosphatase_core_sf"/>
</dbReference>
<dbReference type="EMBL" id="JANIBK010000052">
    <property type="protein sequence ID" value="MCQ8129040.1"/>
    <property type="molecule type" value="Genomic_DNA"/>
</dbReference>
<keyword evidence="3" id="KW-1185">Reference proteome</keyword>
<organism evidence="2 3">
    <name type="scientific">Methylomonas rivi</name>
    <dbReference type="NCBI Taxonomy" id="2952226"/>
    <lineage>
        <taxon>Bacteria</taxon>
        <taxon>Pseudomonadati</taxon>
        <taxon>Pseudomonadota</taxon>
        <taxon>Gammaproteobacteria</taxon>
        <taxon>Methylococcales</taxon>
        <taxon>Methylococcaceae</taxon>
        <taxon>Methylomonas</taxon>
    </lineage>
</organism>
<dbReference type="Pfam" id="PF01676">
    <property type="entry name" value="Metalloenzyme"/>
    <property type="match status" value="1"/>
</dbReference>
<evidence type="ECO:0000313" key="3">
    <source>
        <dbReference type="Proteomes" id="UP001524586"/>
    </source>
</evidence>
<sequence length="97" mass="10065">MKLEKSSRFSACSGPVVTIVLDGVGISPREDGDAVKTARTPMLDSLMANYPMTKLLAHGKAVGMPSDDDMGNSEVGHNAMGAGRVFAQGAKLVAESI</sequence>
<proteinExistence type="predicted"/>